<feature type="transmembrane region" description="Helical" evidence="7">
    <location>
        <begin position="172"/>
        <end position="193"/>
    </location>
</feature>
<evidence type="ECO:0000256" key="3">
    <source>
        <dbReference type="ARBA" id="ARBA00022475"/>
    </source>
</evidence>
<reference evidence="9" key="1">
    <citation type="submission" date="2022-11" db="EMBL/GenBank/DDBJ databases">
        <title>Larsenimonas rhizosphaerae sp. nov., isolated from a tidal mudflat.</title>
        <authorList>
            <person name="Lee S.D."/>
            <person name="Kim I.S."/>
        </authorList>
    </citation>
    <scope>NUCLEOTIDE SEQUENCE</scope>
    <source>
        <strain evidence="9">GH2-1</strain>
    </source>
</reference>
<dbReference type="PANTHER" id="PTHR23517:SF13">
    <property type="entry name" value="MAJOR FACILITATOR SUPERFAMILY MFS_1"/>
    <property type="match status" value="1"/>
</dbReference>
<evidence type="ECO:0000256" key="7">
    <source>
        <dbReference type="SAM" id="Phobius"/>
    </source>
</evidence>
<keyword evidence="4 7" id="KW-0812">Transmembrane</keyword>
<dbReference type="AlphaFoldDB" id="A0AA42CUB4"/>
<comment type="caution">
    <text evidence="9">The sequence shown here is derived from an EMBL/GenBank/DDBJ whole genome shotgun (WGS) entry which is preliminary data.</text>
</comment>
<feature type="transmembrane region" description="Helical" evidence="7">
    <location>
        <begin position="139"/>
        <end position="160"/>
    </location>
</feature>
<feature type="transmembrane region" description="Helical" evidence="7">
    <location>
        <begin position="278"/>
        <end position="299"/>
    </location>
</feature>
<accession>A0AA42CUB4</accession>
<feature type="transmembrane region" description="Helical" evidence="7">
    <location>
        <begin position="342"/>
        <end position="365"/>
    </location>
</feature>
<feature type="transmembrane region" description="Helical" evidence="7">
    <location>
        <begin position="249"/>
        <end position="266"/>
    </location>
</feature>
<evidence type="ECO:0000313" key="9">
    <source>
        <dbReference type="EMBL" id="MCX2524119.1"/>
    </source>
</evidence>
<organism evidence="9 10">
    <name type="scientific">Larsenimonas rhizosphaerae</name>
    <dbReference type="NCBI Taxonomy" id="2944682"/>
    <lineage>
        <taxon>Bacteria</taxon>
        <taxon>Pseudomonadati</taxon>
        <taxon>Pseudomonadota</taxon>
        <taxon>Gammaproteobacteria</taxon>
        <taxon>Oceanospirillales</taxon>
        <taxon>Halomonadaceae</taxon>
        <taxon>Larsenimonas</taxon>
    </lineage>
</organism>
<dbReference type="GO" id="GO:0005886">
    <property type="term" value="C:plasma membrane"/>
    <property type="evidence" value="ECO:0007669"/>
    <property type="project" value="UniProtKB-SubCell"/>
</dbReference>
<dbReference type="InterPro" id="IPR005829">
    <property type="entry name" value="Sugar_transporter_CS"/>
</dbReference>
<protein>
    <submittedName>
        <fullName evidence="9">MFS transporter</fullName>
    </submittedName>
</protein>
<feature type="transmembrane region" description="Helical" evidence="7">
    <location>
        <begin position="102"/>
        <end position="127"/>
    </location>
</feature>
<dbReference type="EMBL" id="JAPIVE010000002">
    <property type="protein sequence ID" value="MCX2524119.1"/>
    <property type="molecule type" value="Genomic_DNA"/>
</dbReference>
<evidence type="ECO:0000313" key="10">
    <source>
        <dbReference type="Proteomes" id="UP001165678"/>
    </source>
</evidence>
<keyword evidence="10" id="KW-1185">Reference proteome</keyword>
<keyword evidence="5 7" id="KW-1133">Transmembrane helix</keyword>
<gene>
    <name evidence="9" type="ORF">OQ287_07695</name>
</gene>
<evidence type="ECO:0000256" key="5">
    <source>
        <dbReference type="ARBA" id="ARBA00022989"/>
    </source>
</evidence>
<evidence type="ECO:0000256" key="2">
    <source>
        <dbReference type="ARBA" id="ARBA00022448"/>
    </source>
</evidence>
<feature type="transmembrane region" description="Helical" evidence="7">
    <location>
        <begin position="43"/>
        <end position="67"/>
    </location>
</feature>
<dbReference type="InterPro" id="IPR036259">
    <property type="entry name" value="MFS_trans_sf"/>
</dbReference>
<evidence type="ECO:0000256" key="4">
    <source>
        <dbReference type="ARBA" id="ARBA00022692"/>
    </source>
</evidence>
<feature type="transmembrane region" description="Helical" evidence="7">
    <location>
        <begin position="79"/>
        <end position="96"/>
    </location>
</feature>
<comment type="subcellular location">
    <subcellularLocation>
        <location evidence="1">Cell membrane</location>
        <topology evidence="1">Multi-pass membrane protein</topology>
    </subcellularLocation>
</comment>
<feature type="domain" description="Major facilitator superfamily (MFS) profile" evidence="8">
    <location>
        <begin position="14"/>
        <end position="395"/>
    </location>
</feature>
<feature type="transmembrane region" description="Helical" evidence="7">
    <location>
        <begin position="214"/>
        <end position="237"/>
    </location>
</feature>
<dbReference type="SUPFAM" id="SSF103473">
    <property type="entry name" value="MFS general substrate transporter"/>
    <property type="match status" value="1"/>
</dbReference>
<keyword evidence="3" id="KW-1003">Cell membrane</keyword>
<dbReference type="Gene3D" id="1.20.1250.20">
    <property type="entry name" value="MFS general substrate transporter like domains"/>
    <property type="match status" value="1"/>
</dbReference>
<keyword evidence="6 7" id="KW-0472">Membrane</keyword>
<dbReference type="GO" id="GO:0022857">
    <property type="term" value="F:transmembrane transporter activity"/>
    <property type="evidence" value="ECO:0007669"/>
    <property type="project" value="InterPro"/>
</dbReference>
<dbReference type="PROSITE" id="PS00216">
    <property type="entry name" value="SUGAR_TRANSPORT_1"/>
    <property type="match status" value="1"/>
</dbReference>
<dbReference type="InterPro" id="IPR011701">
    <property type="entry name" value="MFS"/>
</dbReference>
<dbReference type="Proteomes" id="UP001165678">
    <property type="component" value="Unassembled WGS sequence"/>
</dbReference>
<dbReference type="RefSeq" id="WP_265896076.1">
    <property type="nucleotide sequence ID" value="NZ_JAPIVE010000002.1"/>
</dbReference>
<sequence length="398" mass="41714">MPHRLAHSLSGARGLAAIAFVFTVTMLGTTLPAPLYPIYEQQFGYSALIITVIFATYAVGVLLALVVSGPWSDQLGRRPMLAVGLVCALASNLFFMSDGTLWWLLAGRFLSGLSAGLFTATATVAVIELAPERLKNRAAIIATAANMGGLGLGPLTAGALAQYLPSPLVLPYAVHTLLIVVAGGLLWQCPETVTRPDRLRLHRQSFSVPREVRAVFIPASIACFAGFCVMGLFTSLVPNLMGQLLHIDNHLVVGASIFLLFMGSTLGQMIQRRLPAHLRLPLSTFTLLVGLGCLLVAIMTGQFGWLITSAVMAGTGQGGSFGASISTVAGQSPKAQRGEVTALLFVVAYVALSLPVVGLGLAVTLMGLKAAGLLFTGLVMVLAAVALAGLLRLRHSQT</sequence>
<name>A0AA42CUB4_9GAMM</name>
<dbReference type="InterPro" id="IPR050171">
    <property type="entry name" value="MFS_Transporters"/>
</dbReference>
<proteinExistence type="predicted"/>
<dbReference type="PROSITE" id="PS50850">
    <property type="entry name" value="MFS"/>
    <property type="match status" value="1"/>
</dbReference>
<dbReference type="PANTHER" id="PTHR23517">
    <property type="entry name" value="RESISTANCE PROTEIN MDTM, PUTATIVE-RELATED-RELATED"/>
    <property type="match status" value="1"/>
</dbReference>
<dbReference type="Pfam" id="PF07690">
    <property type="entry name" value="MFS_1"/>
    <property type="match status" value="1"/>
</dbReference>
<evidence type="ECO:0000256" key="6">
    <source>
        <dbReference type="ARBA" id="ARBA00023136"/>
    </source>
</evidence>
<evidence type="ECO:0000259" key="8">
    <source>
        <dbReference type="PROSITE" id="PS50850"/>
    </source>
</evidence>
<keyword evidence="2" id="KW-0813">Transport</keyword>
<evidence type="ECO:0000256" key="1">
    <source>
        <dbReference type="ARBA" id="ARBA00004651"/>
    </source>
</evidence>
<dbReference type="InterPro" id="IPR020846">
    <property type="entry name" value="MFS_dom"/>
</dbReference>
<feature type="transmembrane region" description="Helical" evidence="7">
    <location>
        <begin position="12"/>
        <end position="31"/>
    </location>
</feature>
<feature type="transmembrane region" description="Helical" evidence="7">
    <location>
        <begin position="371"/>
        <end position="391"/>
    </location>
</feature>